<feature type="region of interest" description="Disordered" evidence="1">
    <location>
        <begin position="81"/>
        <end position="107"/>
    </location>
</feature>
<comment type="caution">
    <text evidence="2">The sequence shown here is derived from an EMBL/GenBank/DDBJ whole genome shotgun (WGS) entry which is preliminary data.</text>
</comment>
<dbReference type="EMBL" id="LSSK01000061">
    <property type="protein sequence ID" value="OMH85670.1"/>
    <property type="molecule type" value="Genomic_DNA"/>
</dbReference>
<organism evidence="2 3">
    <name type="scientific">Zancudomyces culisetae</name>
    <name type="common">Gut fungus</name>
    <name type="synonym">Smittium culisetae</name>
    <dbReference type="NCBI Taxonomy" id="1213189"/>
    <lineage>
        <taxon>Eukaryota</taxon>
        <taxon>Fungi</taxon>
        <taxon>Fungi incertae sedis</taxon>
        <taxon>Zoopagomycota</taxon>
        <taxon>Kickxellomycotina</taxon>
        <taxon>Harpellomycetes</taxon>
        <taxon>Harpellales</taxon>
        <taxon>Legeriomycetaceae</taxon>
        <taxon>Zancudomyces</taxon>
    </lineage>
</organism>
<evidence type="ECO:0000313" key="3">
    <source>
        <dbReference type="Proteomes" id="UP000188320"/>
    </source>
</evidence>
<protein>
    <submittedName>
        <fullName evidence="2">Uncharacterized protein</fullName>
    </submittedName>
</protein>
<dbReference type="Proteomes" id="UP000188320">
    <property type="component" value="Unassembled WGS sequence"/>
</dbReference>
<accession>A0A1R1PXG2</accession>
<dbReference type="AlphaFoldDB" id="A0A1R1PXG2"/>
<evidence type="ECO:0000256" key="1">
    <source>
        <dbReference type="SAM" id="MobiDB-lite"/>
    </source>
</evidence>
<evidence type="ECO:0000313" key="2">
    <source>
        <dbReference type="EMBL" id="OMH85670.1"/>
    </source>
</evidence>
<sequence length="107" mass="11325">MSSPCELKGGRSPARKAGGIRIPGSTGYISGAGAHAGRDKEDESCDSDTCHEDKMRTNKSKKYNHFQGLESSKIIYNNNMSAAKENPSAGPGGIGTSLNQPKKNKLV</sequence>
<name>A0A1R1PXG2_ZANCU</name>
<keyword evidence="3" id="KW-1185">Reference proteome</keyword>
<reference evidence="3" key="1">
    <citation type="submission" date="2017-01" db="EMBL/GenBank/DDBJ databases">
        <authorList>
            <person name="Wang Y."/>
            <person name="White M."/>
            <person name="Kvist S."/>
            <person name="Moncalvo J.-M."/>
        </authorList>
    </citation>
    <scope>NUCLEOTIDE SEQUENCE [LARGE SCALE GENOMIC DNA]</scope>
    <source>
        <strain evidence="3">COL-18-3</strain>
    </source>
</reference>
<gene>
    <name evidence="2" type="ORF">AX774_g781</name>
</gene>
<feature type="region of interest" description="Disordered" evidence="1">
    <location>
        <begin position="1"/>
        <end position="51"/>
    </location>
</feature>
<proteinExistence type="predicted"/>